<feature type="transmembrane region" description="Helical" evidence="2">
    <location>
        <begin position="268"/>
        <end position="294"/>
    </location>
</feature>
<dbReference type="AlphaFoldDB" id="A0A060RM16"/>
<keyword evidence="2" id="KW-0812">Transmembrane</keyword>
<gene>
    <name evidence="4" type="primary">RIF</name>
    <name evidence="4" type="ORF">PRCDC_0030200</name>
</gene>
<reference evidence="4" key="2">
    <citation type="submission" date="2014-05" db="EMBL/GenBank/DDBJ databases">
        <title>The genome sequences of chimpanzee malaria parasites reveal the path to human adaptation.</title>
        <authorList>
            <person name="Otto T.D."/>
            <person name="Rayner J.C."/>
            <person name="Boehme U."/>
            <person name="Pain A."/>
            <person name="Spottiswoode N."/>
            <person name="Sanders M."/>
            <person name="Quail M."/>
            <person name="Ollomo B."/>
            <person name="Renaud F."/>
            <person name="Thomas A.W."/>
            <person name="Prugnolle F."/>
            <person name="Conway D.J."/>
            <person name="Newbold C."/>
            <person name="Berriman M."/>
        </authorList>
    </citation>
    <scope>NUCLEOTIDE SEQUENCE [LARGE SCALE GENOMIC DNA]</scope>
    <source>
        <strain evidence="4">CDC</strain>
    </source>
</reference>
<name>A0A060RM16_PLARE</name>
<keyword evidence="1" id="KW-0175">Coiled coil</keyword>
<dbReference type="Pfam" id="PF02009">
    <property type="entry name" value="RIFIN"/>
    <property type="match status" value="1"/>
</dbReference>
<accession>A0A060RM16</accession>
<feature type="chain" id="PRO_5001589845" evidence="3">
    <location>
        <begin position="25"/>
        <end position="314"/>
    </location>
</feature>
<proteinExistence type="predicted"/>
<feature type="signal peptide" evidence="3">
    <location>
        <begin position="1"/>
        <end position="24"/>
    </location>
</feature>
<dbReference type="EMBL" id="HG810462">
    <property type="protein sequence ID" value="CDO61666.1"/>
    <property type="molecule type" value="Genomic_DNA"/>
</dbReference>
<keyword evidence="3" id="KW-0732">Signal</keyword>
<feature type="coiled-coil region" evidence="1">
    <location>
        <begin position="67"/>
        <end position="94"/>
    </location>
</feature>
<evidence type="ECO:0000313" key="4">
    <source>
        <dbReference type="EMBL" id="CDO61666.1"/>
    </source>
</evidence>
<evidence type="ECO:0000256" key="3">
    <source>
        <dbReference type="SAM" id="SignalP"/>
    </source>
</evidence>
<sequence>MKQHYTKIFLFVFPLNILISLSNAHNKNKIYITSHYTQTNRSLCESDTQSSIYDNDAEIISVKEIFDRQTSQRLREYDERLQEKRQKGKEQRDRNVEEIILKDKMDKSLSEKIEKGCLKCGCALGGGVLPVWGLVSGLWYATLSQYVSNTVAKAATDAGIKAAIEGLGNIYDLRKLTVIDWQKMITVENFKSPTLLAQVVQKVNNGVCQSGLNGHTAFCSAENSMSGSPSLFVQTISQQAGKAAADAGQAAKIAETAAIATEHAKSTYLYSAIGYSVLAILIIVLVLIIIYLILRYRRRKKMNKKAHYTKLINQ</sequence>
<protein>
    <submittedName>
        <fullName evidence="4">Rifin</fullName>
    </submittedName>
</protein>
<dbReference type="Proteomes" id="UP000027581">
    <property type="component" value="Unassembled WGS sequence"/>
</dbReference>
<dbReference type="PhylomeDB" id="A0A060RM16"/>
<reference evidence="4" key="1">
    <citation type="submission" date="2014-01" db="EMBL/GenBank/DDBJ databases">
        <authorList>
            <person name="Aslett M."/>
        </authorList>
    </citation>
    <scope>NUCLEOTIDE SEQUENCE</scope>
    <source>
        <strain evidence="4">CDC</strain>
    </source>
</reference>
<dbReference type="VEuPathDB" id="PlasmoDB:PRCDC_0030200"/>
<organism evidence="4 5">
    <name type="scientific">Plasmodium reichenowi</name>
    <dbReference type="NCBI Taxonomy" id="5854"/>
    <lineage>
        <taxon>Eukaryota</taxon>
        <taxon>Sar</taxon>
        <taxon>Alveolata</taxon>
        <taxon>Apicomplexa</taxon>
        <taxon>Aconoidasida</taxon>
        <taxon>Haemosporida</taxon>
        <taxon>Plasmodiidae</taxon>
        <taxon>Plasmodium</taxon>
        <taxon>Plasmodium (Laverania)</taxon>
    </lineage>
</organism>
<evidence type="ECO:0000313" key="5">
    <source>
        <dbReference type="Proteomes" id="UP000027581"/>
    </source>
</evidence>
<keyword evidence="2" id="KW-0472">Membrane</keyword>
<keyword evidence="2" id="KW-1133">Transmembrane helix</keyword>
<dbReference type="NCBIfam" id="TIGR01477">
    <property type="entry name" value="RIFIN"/>
    <property type="match status" value="1"/>
</dbReference>
<dbReference type="InterPro" id="IPR006373">
    <property type="entry name" value="VSA_Rifin"/>
</dbReference>
<keyword evidence="5" id="KW-1185">Reference proteome</keyword>
<evidence type="ECO:0000256" key="2">
    <source>
        <dbReference type="SAM" id="Phobius"/>
    </source>
</evidence>
<evidence type="ECO:0000256" key="1">
    <source>
        <dbReference type="SAM" id="Coils"/>
    </source>
</evidence>